<dbReference type="Gene3D" id="3.60.40.10">
    <property type="entry name" value="PPM-type phosphatase domain"/>
    <property type="match status" value="1"/>
</dbReference>
<dbReference type="InterPro" id="IPR036457">
    <property type="entry name" value="PPM-type-like_dom_sf"/>
</dbReference>
<feature type="transmembrane region" description="Helical" evidence="2">
    <location>
        <begin position="369"/>
        <end position="393"/>
    </location>
</feature>
<feature type="transmembrane region" description="Helical" evidence="2">
    <location>
        <begin position="246"/>
        <end position="264"/>
    </location>
</feature>
<dbReference type="InterPro" id="IPR052016">
    <property type="entry name" value="Bact_Sigma-Reg"/>
</dbReference>
<dbReference type="Proteomes" id="UP001165378">
    <property type="component" value="Unassembled WGS sequence"/>
</dbReference>
<keyword evidence="1" id="KW-0378">Hydrolase</keyword>
<feature type="transmembrane region" description="Helical" evidence="2">
    <location>
        <begin position="219"/>
        <end position="240"/>
    </location>
</feature>
<dbReference type="InterPro" id="IPR036259">
    <property type="entry name" value="MFS_trans_sf"/>
</dbReference>
<feature type="transmembrane region" description="Helical" evidence="2">
    <location>
        <begin position="285"/>
        <end position="311"/>
    </location>
</feature>
<evidence type="ECO:0000313" key="4">
    <source>
        <dbReference type="EMBL" id="MCF2533291.1"/>
    </source>
</evidence>
<feature type="domain" description="PPM-type phosphatase" evidence="3">
    <location>
        <begin position="538"/>
        <end position="757"/>
    </location>
</feature>
<protein>
    <submittedName>
        <fullName evidence="4">SpoIIE family protein phosphatase</fullName>
    </submittedName>
</protein>
<feature type="transmembrane region" description="Helical" evidence="2">
    <location>
        <begin position="405"/>
        <end position="426"/>
    </location>
</feature>
<feature type="transmembrane region" description="Helical" evidence="2">
    <location>
        <begin position="123"/>
        <end position="143"/>
    </location>
</feature>
<keyword evidence="5" id="KW-1185">Reference proteome</keyword>
<keyword evidence="2" id="KW-0812">Transmembrane</keyword>
<accession>A0AA41Q8Q7</accession>
<evidence type="ECO:0000256" key="1">
    <source>
        <dbReference type="ARBA" id="ARBA00022801"/>
    </source>
</evidence>
<dbReference type="Gene3D" id="1.20.1250.20">
    <property type="entry name" value="MFS general substrate transporter like domains"/>
    <property type="match status" value="1"/>
</dbReference>
<reference evidence="4" key="1">
    <citation type="submission" date="2022-01" db="EMBL/GenBank/DDBJ databases">
        <title>Genome-Based Taxonomic Classification of the Phylum Actinobacteria.</title>
        <authorList>
            <person name="Gao Y."/>
        </authorList>
    </citation>
    <scope>NUCLEOTIDE SEQUENCE</scope>
    <source>
        <strain evidence="4">KLBMP 8922</strain>
    </source>
</reference>
<dbReference type="RefSeq" id="WP_235058066.1">
    <property type="nucleotide sequence ID" value="NZ_JAKFHA010000047.1"/>
</dbReference>
<dbReference type="PANTHER" id="PTHR43156:SF2">
    <property type="entry name" value="STAGE II SPORULATION PROTEIN E"/>
    <property type="match status" value="1"/>
</dbReference>
<comment type="caution">
    <text evidence="4">The sequence shown here is derived from an EMBL/GenBank/DDBJ whole genome shotgun (WGS) entry which is preliminary data.</text>
</comment>
<name>A0AA41Q8Q7_9ACTN</name>
<proteinExistence type="predicted"/>
<feature type="transmembrane region" description="Helical" evidence="2">
    <location>
        <begin position="180"/>
        <end position="198"/>
    </location>
</feature>
<dbReference type="PANTHER" id="PTHR43156">
    <property type="entry name" value="STAGE II SPORULATION PROTEIN E-RELATED"/>
    <property type="match status" value="1"/>
</dbReference>
<dbReference type="GO" id="GO:0016791">
    <property type="term" value="F:phosphatase activity"/>
    <property type="evidence" value="ECO:0007669"/>
    <property type="project" value="TreeGrafter"/>
</dbReference>
<feature type="transmembrane region" description="Helical" evidence="2">
    <location>
        <begin position="317"/>
        <end position="335"/>
    </location>
</feature>
<feature type="transmembrane region" description="Helical" evidence="2">
    <location>
        <begin position="155"/>
        <end position="174"/>
    </location>
</feature>
<feature type="transmembrane region" description="Helical" evidence="2">
    <location>
        <begin position="27"/>
        <end position="45"/>
    </location>
</feature>
<dbReference type="EMBL" id="JAKFHA010000047">
    <property type="protein sequence ID" value="MCF2533291.1"/>
    <property type="molecule type" value="Genomic_DNA"/>
</dbReference>
<feature type="transmembrane region" description="Helical" evidence="2">
    <location>
        <begin position="65"/>
        <end position="87"/>
    </location>
</feature>
<evidence type="ECO:0000313" key="5">
    <source>
        <dbReference type="Proteomes" id="UP001165378"/>
    </source>
</evidence>
<organism evidence="4 5">
    <name type="scientific">Yinghuangia soli</name>
    <dbReference type="NCBI Taxonomy" id="2908204"/>
    <lineage>
        <taxon>Bacteria</taxon>
        <taxon>Bacillati</taxon>
        <taxon>Actinomycetota</taxon>
        <taxon>Actinomycetes</taxon>
        <taxon>Kitasatosporales</taxon>
        <taxon>Streptomycetaceae</taxon>
        <taxon>Yinghuangia</taxon>
    </lineage>
</organism>
<dbReference type="SMART" id="SM00331">
    <property type="entry name" value="PP2C_SIG"/>
    <property type="match status" value="1"/>
</dbReference>
<dbReference type="Pfam" id="PF07228">
    <property type="entry name" value="SpoIIE"/>
    <property type="match status" value="1"/>
</dbReference>
<feature type="transmembrane region" description="Helical" evidence="2">
    <location>
        <begin position="446"/>
        <end position="474"/>
    </location>
</feature>
<evidence type="ECO:0000256" key="2">
    <source>
        <dbReference type="SAM" id="Phobius"/>
    </source>
</evidence>
<sequence length="766" mass="78734">MMDGAAAYGAGLGDSGVQTPSRRSLRLMGALLAMVAALYVAVPGGNALVEPLLREQLGLDGEDALGLRVVLLSAAVLALAVVTRAVAAWGHHAILTGSLALFCAGAVFLAGHVQLWSYLAGRLLVTVALIALTVTGLSMVPALHMPGRIRATTAGWMIAMSGGFVVSIVVASRMTSVARWQLLMAVLAAGTGAVLLLVHRCLPDTEQHLTYAKPDRVRALCRLAVLLLAAAGLQLAPLWGWEDDRVGLLLIAAAFAALLARYRARVAARSPKRRPDVADRVWAPMAVAGAMTGFTLVVLIIAVPTLVMAQGGGRPEATFALAAFGAGGVLGAVVARRASVTLVAASSLGLPLTALGLALTHIVPNGAASAALSASATLALCGFGLMLALAPLVARFLAEIPHRQLGSSVGLLPGSILLGSTAAHAIPSASGLFGPPTAADAHELLWVGTIVVAVAALLLGRPVVALSVATAAGLQYLLVRADAGPAMAVAVALAMGALVGGVVWLRSEQTGRLNRAQESAAALQRAVVRPIPRTLGLLRLAGMYAPAGADTGVGGDFLEAVRTPFGTRILIGDVRGKGLGTVQTVTDLLGCFRSQAHETAELGELAARLDRQVARAAAGCDEELFATALLVQQADHPDLLEVVNCGHVAPIALGPGGLREIDVPSLLPLGFATLDATCEAPRPAPLRLDGDTTLLLYTDGLSEARNASGEFYPIAARLTRSAPSAPDPDDLIRRLDDDVRNWTHRLNDDITLIALSQATPTPAPCA</sequence>
<dbReference type="SUPFAM" id="SSF103473">
    <property type="entry name" value="MFS general substrate transporter"/>
    <property type="match status" value="1"/>
</dbReference>
<dbReference type="AlphaFoldDB" id="A0AA41Q8Q7"/>
<feature type="transmembrane region" description="Helical" evidence="2">
    <location>
        <begin position="486"/>
        <end position="505"/>
    </location>
</feature>
<feature type="transmembrane region" description="Helical" evidence="2">
    <location>
        <begin position="342"/>
        <end position="363"/>
    </location>
</feature>
<dbReference type="InterPro" id="IPR001932">
    <property type="entry name" value="PPM-type_phosphatase-like_dom"/>
</dbReference>
<gene>
    <name evidence="4" type="ORF">LZ495_39575</name>
</gene>
<keyword evidence="2" id="KW-1133">Transmembrane helix</keyword>
<feature type="transmembrane region" description="Helical" evidence="2">
    <location>
        <begin position="99"/>
        <end position="117"/>
    </location>
</feature>
<evidence type="ECO:0000259" key="3">
    <source>
        <dbReference type="SMART" id="SM00331"/>
    </source>
</evidence>
<keyword evidence="2" id="KW-0472">Membrane</keyword>